<gene>
    <name evidence="2" type="ORF">GCM10008994_05060</name>
</gene>
<reference evidence="2" key="1">
    <citation type="journal article" date="2014" name="Int. J. Syst. Evol. Microbiol.">
        <title>Complete genome sequence of Corynebacterium casei LMG S-19264T (=DSM 44701T), isolated from a smear-ripened cheese.</title>
        <authorList>
            <consortium name="US DOE Joint Genome Institute (JGI-PGF)"/>
            <person name="Walter F."/>
            <person name="Albersmeier A."/>
            <person name="Kalinowski J."/>
            <person name="Ruckert C."/>
        </authorList>
    </citation>
    <scope>NUCLEOTIDE SEQUENCE</scope>
    <source>
        <strain evidence="2">JCM 14265</strain>
    </source>
</reference>
<keyword evidence="1" id="KW-0812">Transmembrane</keyword>
<dbReference type="AlphaFoldDB" id="A0AAV3SP59"/>
<reference evidence="2" key="2">
    <citation type="submission" date="2023-12" db="EMBL/GenBank/DDBJ databases">
        <authorList>
            <person name="Sun Q."/>
            <person name="Inoue M."/>
        </authorList>
    </citation>
    <scope>NUCLEOTIDE SEQUENCE</scope>
    <source>
        <strain evidence="2">JCM 14265</strain>
    </source>
</reference>
<comment type="caution">
    <text evidence="2">The sequence shown here is derived from an EMBL/GenBank/DDBJ whole genome shotgun (WGS) entry which is preliminary data.</text>
</comment>
<feature type="transmembrane region" description="Helical" evidence="1">
    <location>
        <begin position="51"/>
        <end position="73"/>
    </location>
</feature>
<evidence type="ECO:0000256" key="1">
    <source>
        <dbReference type="SAM" id="Phobius"/>
    </source>
</evidence>
<keyword evidence="1" id="KW-0472">Membrane</keyword>
<evidence type="ECO:0000313" key="3">
    <source>
        <dbReference type="Proteomes" id="UP001501425"/>
    </source>
</evidence>
<keyword evidence="1" id="KW-1133">Transmembrane helix</keyword>
<sequence length="85" mass="9278">MSSREVGDNAWPYTQLTAALLFSILLFIPIVLAGLPGVARTAITGLLTREEVILIFFTAMPLVFTAFAVYRVAQFYGIFGDSDST</sequence>
<accession>A0AAV3SP59</accession>
<dbReference type="EMBL" id="BAAADQ010000002">
    <property type="protein sequence ID" value="GAA0533290.1"/>
    <property type="molecule type" value="Genomic_DNA"/>
</dbReference>
<evidence type="ECO:0000313" key="2">
    <source>
        <dbReference type="EMBL" id="GAA0533290.1"/>
    </source>
</evidence>
<feature type="transmembrane region" description="Helical" evidence="1">
    <location>
        <begin position="20"/>
        <end position="39"/>
    </location>
</feature>
<name>A0AAV3SP59_9EURY</name>
<organism evidence="2 3">
    <name type="scientific">Halorubrum ejinorense</name>
    <dbReference type="NCBI Taxonomy" id="425309"/>
    <lineage>
        <taxon>Archaea</taxon>
        <taxon>Methanobacteriati</taxon>
        <taxon>Methanobacteriota</taxon>
        <taxon>Stenosarchaea group</taxon>
        <taxon>Halobacteria</taxon>
        <taxon>Halobacteriales</taxon>
        <taxon>Haloferacaceae</taxon>
        <taxon>Halorubrum</taxon>
    </lineage>
</organism>
<dbReference type="Proteomes" id="UP001501425">
    <property type="component" value="Unassembled WGS sequence"/>
</dbReference>
<protein>
    <submittedName>
        <fullName evidence="2">Uncharacterized protein</fullName>
    </submittedName>
</protein>
<proteinExistence type="predicted"/>